<sequence length="100" mass="11190">MYNAILTVVDSRRFSKCSEVLLTFKTSEKFFRKEMTGNLNDSATKDPASWFLASLQPQPASSIHSALLDLFRGTPSPIICSSYLGCVDSQFFVILVFSIR</sequence>
<dbReference type="Gramene" id="Pp3c7_2321V3.1">
    <property type="protein sequence ID" value="PAC:32924052.CDS.1"/>
    <property type="gene ID" value="Pp3c7_2321"/>
</dbReference>
<reference evidence="1 3" key="2">
    <citation type="journal article" date="2018" name="Plant J.">
        <title>The Physcomitrella patens chromosome-scale assembly reveals moss genome structure and evolution.</title>
        <authorList>
            <person name="Lang D."/>
            <person name="Ullrich K.K."/>
            <person name="Murat F."/>
            <person name="Fuchs J."/>
            <person name="Jenkins J."/>
            <person name="Haas F.B."/>
            <person name="Piednoel M."/>
            <person name="Gundlach H."/>
            <person name="Van Bel M."/>
            <person name="Meyberg R."/>
            <person name="Vives C."/>
            <person name="Morata J."/>
            <person name="Symeonidi A."/>
            <person name="Hiss M."/>
            <person name="Muchero W."/>
            <person name="Kamisugi Y."/>
            <person name="Saleh O."/>
            <person name="Blanc G."/>
            <person name="Decker E.L."/>
            <person name="van Gessel N."/>
            <person name="Grimwood J."/>
            <person name="Hayes R.D."/>
            <person name="Graham S.W."/>
            <person name="Gunter L.E."/>
            <person name="McDaniel S.F."/>
            <person name="Hoernstein S.N.W."/>
            <person name="Larsson A."/>
            <person name="Li F.W."/>
            <person name="Perroud P.F."/>
            <person name="Phillips J."/>
            <person name="Ranjan P."/>
            <person name="Rokshar D.S."/>
            <person name="Rothfels C.J."/>
            <person name="Schneider L."/>
            <person name="Shu S."/>
            <person name="Stevenson D.W."/>
            <person name="Thummler F."/>
            <person name="Tillich M."/>
            <person name="Villarreal Aguilar J.C."/>
            <person name="Widiez T."/>
            <person name="Wong G.K."/>
            <person name="Wymore A."/>
            <person name="Zhang Y."/>
            <person name="Zimmer A.D."/>
            <person name="Quatrano R.S."/>
            <person name="Mayer K.F.X."/>
            <person name="Goodstein D."/>
            <person name="Casacuberta J.M."/>
            <person name="Vandepoele K."/>
            <person name="Reski R."/>
            <person name="Cuming A.C."/>
            <person name="Tuskan G.A."/>
            <person name="Maumus F."/>
            <person name="Salse J."/>
            <person name="Schmutz J."/>
            <person name="Rensing S.A."/>
        </authorList>
    </citation>
    <scope>NUCLEOTIDE SEQUENCE [LARGE SCALE GENOMIC DNA]</scope>
    <source>
        <strain evidence="2 3">cv. Gransden 2004</strain>
    </source>
</reference>
<name>A0A2K1KA08_PHYPA</name>
<organism evidence="1">
    <name type="scientific">Physcomitrium patens</name>
    <name type="common">Spreading-leaved earth moss</name>
    <name type="synonym">Physcomitrella patens</name>
    <dbReference type="NCBI Taxonomy" id="3218"/>
    <lineage>
        <taxon>Eukaryota</taxon>
        <taxon>Viridiplantae</taxon>
        <taxon>Streptophyta</taxon>
        <taxon>Embryophyta</taxon>
        <taxon>Bryophyta</taxon>
        <taxon>Bryophytina</taxon>
        <taxon>Bryopsida</taxon>
        <taxon>Funariidae</taxon>
        <taxon>Funariales</taxon>
        <taxon>Funariaceae</taxon>
        <taxon>Physcomitrium</taxon>
    </lineage>
</organism>
<keyword evidence="3" id="KW-1185">Reference proteome</keyword>
<evidence type="ECO:0000313" key="2">
    <source>
        <dbReference type="EnsemblPlants" id="PAC:32924052.CDS.1"/>
    </source>
</evidence>
<dbReference type="EnsemblPlants" id="Pp3c7_2321V3.1">
    <property type="protein sequence ID" value="PAC:32924052.CDS.1"/>
    <property type="gene ID" value="Pp3c7_2321"/>
</dbReference>
<dbReference type="InParanoid" id="A0A2K1KA08"/>
<protein>
    <submittedName>
        <fullName evidence="1 2">Uncharacterized protein</fullName>
    </submittedName>
</protein>
<dbReference type="EMBL" id="ABEU02000007">
    <property type="protein sequence ID" value="PNR50607.1"/>
    <property type="molecule type" value="Genomic_DNA"/>
</dbReference>
<reference evidence="1 3" key="1">
    <citation type="journal article" date="2008" name="Science">
        <title>The Physcomitrella genome reveals evolutionary insights into the conquest of land by plants.</title>
        <authorList>
            <person name="Rensing S."/>
            <person name="Lang D."/>
            <person name="Zimmer A."/>
            <person name="Terry A."/>
            <person name="Salamov A."/>
            <person name="Shapiro H."/>
            <person name="Nishiyama T."/>
            <person name="Perroud P.-F."/>
            <person name="Lindquist E."/>
            <person name="Kamisugi Y."/>
            <person name="Tanahashi T."/>
            <person name="Sakakibara K."/>
            <person name="Fujita T."/>
            <person name="Oishi K."/>
            <person name="Shin-I T."/>
            <person name="Kuroki Y."/>
            <person name="Toyoda A."/>
            <person name="Suzuki Y."/>
            <person name="Hashimoto A."/>
            <person name="Yamaguchi K."/>
            <person name="Sugano A."/>
            <person name="Kohara Y."/>
            <person name="Fujiyama A."/>
            <person name="Anterola A."/>
            <person name="Aoki S."/>
            <person name="Ashton N."/>
            <person name="Barbazuk W.B."/>
            <person name="Barker E."/>
            <person name="Bennetzen J."/>
            <person name="Bezanilla M."/>
            <person name="Blankenship R."/>
            <person name="Cho S.H."/>
            <person name="Dutcher S."/>
            <person name="Estelle M."/>
            <person name="Fawcett J.A."/>
            <person name="Gundlach H."/>
            <person name="Hanada K."/>
            <person name="Heyl A."/>
            <person name="Hicks K.A."/>
            <person name="Hugh J."/>
            <person name="Lohr M."/>
            <person name="Mayer K."/>
            <person name="Melkozernov A."/>
            <person name="Murata T."/>
            <person name="Nelson D."/>
            <person name="Pils B."/>
            <person name="Prigge M."/>
            <person name="Reiss B."/>
            <person name="Renner T."/>
            <person name="Rombauts S."/>
            <person name="Rushton P."/>
            <person name="Sanderfoot A."/>
            <person name="Schween G."/>
            <person name="Shiu S.-H."/>
            <person name="Stueber K."/>
            <person name="Theodoulou F.L."/>
            <person name="Tu H."/>
            <person name="Van de Peer Y."/>
            <person name="Verrier P.J."/>
            <person name="Waters E."/>
            <person name="Wood A."/>
            <person name="Yang L."/>
            <person name="Cove D."/>
            <person name="Cuming A."/>
            <person name="Hasebe M."/>
            <person name="Lucas S."/>
            <person name="Mishler D.B."/>
            <person name="Reski R."/>
            <person name="Grigoriev I."/>
            <person name="Quatrano R.S."/>
            <person name="Boore J.L."/>
        </authorList>
    </citation>
    <scope>NUCLEOTIDE SEQUENCE [LARGE SCALE GENOMIC DNA]</scope>
    <source>
        <strain evidence="2 3">cv. Gransden 2004</strain>
    </source>
</reference>
<accession>A0A2K1KA08</accession>
<dbReference type="Proteomes" id="UP000006727">
    <property type="component" value="Chromosome 7"/>
</dbReference>
<gene>
    <name evidence="1" type="ORF">PHYPA_009793</name>
</gene>
<reference evidence="2" key="3">
    <citation type="submission" date="2020-12" db="UniProtKB">
        <authorList>
            <consortium name="EnsemblPlants"/>
        </authorList>
    </citation>
    <scope>IDENTIFICATION</scope>
</reference>
<evidence type="ECO:0000313" key="1">
    <source>
        <dbReference type="EMBL" id="PNR50607.1"/>
    </source>
</evidence>
<proteinExistence type="predicted"/>
<dbReference type="AlphaFoldDB" id="A0A2K1KA08"/>
<evidence type="ECO:0000313" key="3">
    <source>
        <dbReference type="Proteomes" id="UP000006727"/>
    </source>
</evidence>